<keyword evidence="8" id="KW-1185">Reference proteome</keyword>
<dbReference type="GO" id="GO:0005634">
    <property type="term" value="C:nucleus"/>
    <property type="evidence" value="ECO:0007669"/>
    <property type="project" value="UniProtKB-SubCell"/>
</dbReference>
<keyword evidence="5" id="KW-0539">Nucleus</keyword>
<proteinExistence type="predicted"/>
<organism evidence="7 8">
    <name type="scientific">Ogataea polymorpha</name>
    <dbReference type="NCBI Taxonomy" id="460523"/>
    <lineage>
        <taxon>Eukaryota</taxon>
        <taxon>Fungi</taxon>
        <taxon>Dikarya</taxon>
        <taxon>Ascomycota</taxon>
        <taxon>Saccharomycotina</taxon>
        <taxon>Pichiomycetes</taxon>
        <taxon>Pichiales</taxon>
        <taxon>Pichiaceae</taxon>
        <taxon>Ogataea</taxon>
    </lineage>
</organism>
<dbReference type="PANTHER" id="PTHR47338">
    <property type="entry name" value="ZN(II)2CYS6 TRANSCRIPTION FACTOR (EUROFUNG)-RELATED"/>
    <property type="match status" value="1"/>
</dbReference>
<reference evidence="7" key="2">
    <citation type="submission" date="2021-01" db="EMBL/GenBank/DDBJ databases">
        <authorList>
            <person name="Schikora-Tamarit M.A."/>
        </authorList>
    </citation>
    <scope>NUCLEOTIDE SEQUENCE</scope>
    <source>
        <strain evidence="7">NCAIM Y.01608</strain>
    </source>
</reference>
<sequence>MKRRSIEVKKSVPVSCLECRRRKIKCDRGVVCKNCERKKLTCEYPETFRSIKISPPEPKLGIVEEEEKEVSDLEKLRKQNTKFASRIFELEKKAVERADAAPKSYITVPCFFDSHMTLVTSRPVELPKLLDDRVLNVHLLNHLVTCFFDLNQHLYFELDKDDLLAGMRSLDASFRSMEMVMLICAIGLVVLDYSYDPKHRRLVDFDATVERPVMVSSLLAKIRDYRQLTKYSRGKTKFVALWLFMETRFAERDESLSISTEVFTTYSHHPEVASLLRKFDNLFVLKCLVMDMHPVMSQCFEQLRTSDEKFNPQTYLEAEQTNPAEDFMSLVVRVLDSKLNLRKDNYLIMEVLFKTQKKEFDIQHLKEKRKFDLDNYDQINSLLVSQMKVLMVLYYCGLKLRFFQKPSDYQLESMVKLLNHLLEMSIWSDLESSTKQCLPVRNFVVMILGNLLDMFNSMLYHRNINIKMLKLILSKFEAISCHHFIDTDLLDIAAAKIKILASDKNTGSSVPLLYGSEVLLRERIEVSKLQVRPGSGALPVANNFALDFSRNETINFARFLGEDENGTYEDQAESPSSLGDNGEFTDPVGKEFATILTQDQNFADYWLGAPSEIGKSLDVTDLTLGAPSPSKTSSFFASELEPFPVSDSLKKPVMELNGYYQFMDVE</sequence>
<dbReference type="GO" id="GO:0008270">
    <property type="term" value="F:zinc ion binding"/>
    <property type="evidence" value="ECO:0007669"/>
    <property type="project" value="InterPro"/>
</dbReference>
<evidence type="ECO:0000256" key="1">
    <source>
        <dbReference type="ARBA" id="ARBA00004123"/>
    </source>
</evidence>
<accession>A0A9P8NTD5</accession>
<evidence type="ECO:0000313" key="8">
    <source>
        <dbReference type="Proteomes" id="UP000788993"/>
    </source>
</evidence>
<dbReference type="CDD" id="cd00067">
    <property type="entry name" value="GAL4"/>
    <property type="match status" value="1"/>
</dbReference>
<dbReference type="Gene3D" id="4.10.240.10">
    <property type="entry name" value="Zn(2)-C6 fungal-type DNA-binding domain"/>
    <property type="match status" value="1"/>
</dbReference>
<evidence type="ECO:0000256" key="3">
    <source>
        <dbReference type="ARBA" id="ARBA00023015"/>
    </source>
</evidence>
<dbReference type="InterPro" id="IPR001138">
    <property type="entry name" value="Zn2Cys6_DnaBD"/>
</dbReference>
<dbReference type="SUPFAM" id="SSF57701">
    <property type="entry name" value="Zn2/Cys6 DNA-binding domain"/>
    <property type="match status" value="1"/>
</dbReference>
<evidence type="ECO:0000313" key="7">
    <source>
        <dbReference type="EMBL" id="KAH3658871.1"/>
    </source>
</evidence>
<protein>
    <recommendedName>
        <fullName evidence="6">Zn(2)-C6 fungal-type domain-containing protein</fullName>
    </recommendedName>
</protein>
<evidence type="ECO:0000256" key="2">
    <source>
        <dbReference type="ARBA" id="ARBA00022723"/>
    </source>
</evidence>
<dbReference type="PANTHER" id="PTHR47338:SF25">
    <property type="entry name" value="TRANSCRIPTION FACTOR"/>
    <property type="match status" value="1"/>
</dbReference>
<keyword evidence="2" id="KW-0479">Metal-binding</keyword>
<evidence type="ECO:0000256" key="5">
    <source>
        <dbReference type="ARBA" id="ARBA00023242"/>
    </source>
</evidence>
<comment type="subcellular location">
    <subcellularLocation>
        <location evidence="1">Nucleus</location>
    </subcellularLocation>
</comment>
<comment type="caution">
    <text evidence="7">The sequence shown here is derived from an EMBL/GenBank/DDBJ whole genome shotgun (WGS) entry which is preliminary data.</text>
</comment>
<dbReference type="SMART" id="SM00066">
    <property type="entry name" value="GAL4"/>
    <property type="match status" value="1"/>
</dbReference>
<dbReference type="Pfam" id="PF00172">
    <property type="entry name" value="Zn_clus"/>
    <property type="match status" value="1"/>
</dbReference>
<keyword evidence="3" id="KW-0805">Transcription regulation</keyword>
<evidence type="ECO:0000259" key="6">
    <source>
        <dbReference type="PROSITE" id="PS50048"/>
    </source>
</evidence>
<dbReference type="AlphaFoldDB" id="A0A9P8NTD5"/>
<dbReference type="InterPro" id="IPR036864">
    <property type="entry name" value="Zn2-C6_fun-type_DNA-bd_sf"/>
</dbReference>
<evidence type="ECO:0000256" key="4">
    <source>
        <dbReference type="ARBA" id="ARBA00023163"/>
    </source>
</evidence>
<reference evidence="7" key="1">
    <citation type="journal article" date="2021" name="Open Biol.">
        <title>Shared evolutionary footprints suggest mitochondrial oxidative damage underlies multiple complex I losses in fungi.</title>
        <authorList>
            <person name="Schikora-Tamarit M.A."/>
            <person name="Marcet-Houben M."/>
            <person name="Nosek J."/>
            <person name="Gabaldon T."/>
        </authorList>
    </citation>
    <scope>NUCLEOTIDE SEQUENCE</scope>
    <source>
        <strain evidence="7">NCAIM Y.01608</strain>
    </source>
</reference>
<keyword evidence="4" id="KW-0804">Transcription</keyword>
<gene>
    <name evidence="7" type="ORF">OGATHE_006597</name>
</gene>
<dbReference type="InterPro" id="IPR050815">
    <property type="entry name" value="TF_fung"/>
</dbReference>
<dbReference type="EMBL" id="JAEUBD010001571">
    <property type="protein sequence ID" value="KAH3658871.1"/>
    <property type="molecule type" value="Genomic_DNA"/>
</dbReference>
<feature type="domain" description="Zn(2)-C6 fungal-type" evidence="6">
    <location>
        <begin position="15"/>
        <end position="44"/>
    </location>
</feature>
<dbReference type="PROSITE" id="PS50048">
    <property type="entry name" value="ZN2_CY6_FUNGAL_2"/>
    <property type="match status" value="1"/>
</dbReference>
<name>A0A9P8NTD5_9ASCO</name>
<dbReference type="GO" id="GO:0000981">
    <property type="term" value="F:DNA-binding transcription factor activity, RNA polymerase II-specific"/>
    <property type="evidence" value="ECO:0007669"/>
    <property type="project" value="InterPro"/>
</dbReference>
<dbReference type="Proteomes" id="UP000788993">
    <property type="component" value="Unassembled WGS sequence"/>
</dbReference>
<dbReference type="PROSITE" id="PS00463">
    <property type="entry name" value="ZN2_CY6_FUNGAL_1"/>
    <property type="match status" value="1"/>
</dbReference>